<evidence type="ECO:0000313" key="5">
    <source>
        <dbReference type="EMBL" id="AKS35559.1"/>
    </source>
</evidence>
<reference evidence="5 6" key="1">
    <citation type="submission" date="2015-07" db="EMBL/GenBank/DDBJ databases">
        <title>Complete genome sequence of Mycobacterium goodii X7B, a facultative thermophilic biodesulfurizing bacterium.</title>
        <authorList>
            <person name="Yu B."/>
            <person name="Li F."/>
            <person name="Xu P."/>
        </authorList>
    </citation>
    <scope>NUCLEOTIDE SEQUENCE [LARGE SCALE GENOMIC DNA]</scope>
    <source>
        <strain evidence="5 6">X7B</strain>
    </source>
</reference>
<dbReference type="InterPro" id="IPR036188">
    <property type="entry name" value="FAD/NAD-bd_sf"/>
</dbReference>
<evidence type="ECO:0000256" key="3">
    <source>
        <dbReference type="ARBA" id="ARBA00022827"/>
    </source>
</evidence>
<dbReference type="InterPro" id="IPR002938">
    <property type="entry name" value="FAD-bd"/>
</dbReference>
<dbReference type="Gene3D" id="3.50.50.60">
    <property type="entry name" value="FAD/NAD(P)-binding domain"/>
    <property type="match status" value="2"/>
</dbReference>
<dbReference type="OrthoDB" id="8670884at2"/>
<dbReference type="KEGG" id="mgo:AFA91_30700"/>
<keyword evidence="2" id="KW-0285">Flavoprotein</keyword>
<organism evidence="5 6">
    <name type="scientific">Mycolicibacterium goodii</name>
    <name type="common">Mycobacterium goodii</name>
    <dbReference type="NCBI Taxonomy" id="134601"/>
    <lineage>
        <taxon>Bacteria</taxon>
        <taxon>Bacillati</taxon>
        <taxon>Actinomycetota</taxon>
        <taxon>Actinomycetes</taxon>
        <taxon>Mycobacteriales</taxon>
        <taxon>Mycobacteriaceae</taxon>
        <taxon>Mycolicibacterium</taxon>
    </lineage>
</organism>
<name>A0A0K0XDR7_MYCGD</name>
<dbReference type="PANTHER" id="PTHR43004:SF19">
    <property type="entry name" value="BINDING MONOOXYGENASE, PUTATIVE (JCVI)-RELATED"/>
    <property type="match status" value="1"/>
</dbReference>
<comment type="cofactor">
    <cofactor evidence="1">
        <name>FAD</name>
        <dbReference type="ChEBI" id="CHEBI:57692"/>
    </cofactor>
</comment>
<protein>
    <submittedName>
        <fullName evidence="5">FAD-dependent oxidoreductase</fullName>
    </submittedName>
</protein>
<dbReference type="Gene3D" id="3.40.30.120">
    <property type="match status" value="1"/>
</dbReference>
<proteinExistence type="predicted"/>
<dbReference type="GO" id="GO:0071949">
    <property type="term" value="F:FAD binding"/>
    <property type="evidence" value="ECO:0007669"/>
    <property type="project" value="InterPro"/>
</dbReference>
<evidence type="ECO:0000259" key="4">
    <source>
        <dbReference type="Pfam" id="PF01494"/>
    </source>
</evidence>
<evidence type="ECO:0000256" key="1">
    <source>
        <dbReference type="ARBA" id="ARBA00001974"/>
    </source>
</evidence>
<dbReference type="PATRIC" id="fig|134601.6.peg.6347"/>
<dbReference type="STRING" id="134601.AFA91_30700"/>
<dbReference type="InterPro" id="IPR050641">
    <property type="entry name" value="RIFMO-like"/>
</dbReference>
<evidence type="ECO:0000313" key="6">
    <source>
        <dbReference type="Proteomes" id="UP000062255"/>
    </source>
</evidence>
<evidence type="ECO:0000256" key="2">
    <source>
        <dbReference type="ARBA" id="ARBA00022630"/>
    </source>
</evidence>
<dbReference type="Proteomes" id="UP000062255">
    <property type="component" value="Chromosome"/>
</dbReference>
<dbReference type="Pfam" id="PF21274">
    <property type="entry name" value="Rng_hyd_C"/>
    <property type="match status" value="1"/>
</dbReference>
<sequence length="517" mass="55103">MNTPDRADVVIAGAGPNGLLLAGELALAGVRPVVLEQLTGPSPELRANGIVGQVHRALDMRGLYQMLTGSGAPPQPLNGYIFAGMHVPFTGVVDNPMYGMFIKQPQVVRRLADWARDLGVQIRWGHALTDVATQPGGVELDVESPQGAYRLDATYLVGADGGRSMVRKTMGIGFPGVTSPVVARVAHVSIPDRLRVPGALDIPGIGRIPFGHNRFDRGVLIYMEFEPGRSMIGTIEYTTLLPDDAPAMTVAELQGSVTRILGVEVPITPPTGPGPHALRRINGQNTRQAERYRVGNVFLIGDAAHVHSAVGGPGLNLGMQDAMNLGWKLAAAVHGWAPPGLLDTYHSERHPAGERVMMQSMAQHALLQSGPEVDALRTLFGELLATSEGATHIAHLLAGADVRYDVADPHPLSGSMAPEMVFDDGRRLADLMRAGRPVLLDLDGGEYAATALDWRDRVDLVTPATAADRPAPALLIRPDGYVAWAATDSSGDDHERLGRALGRWFGDQHAGLERAGT</sequence>
<accession>A0A0K0XDR7</accession>
<keyword evidence="3" id="KW-0274">FAD</keyword>
<dbReference type="PRINTS" id="PR00420">
    <property type="entry name" value="RNGMNOXGNASE"/>
</dbReference>
<dbReference type="RefSeq" id="WP_049748015.1">
    <property type="nucleotide sequence ID" value="NZ_CP012150.1"/>
</dbReference>
<dbReference type="Gene3D" id="3.30.70.2450">
    <property type="match status" value="1"/>
</dbReference>
<dbReference type="PANTHER" id="PTHR43004">
    <property type="entry name" value="TRK SYSTEM POTASSIUM UPTAKE PROTEIN"/>
    <property type="match status" value="1"/>
</dbReference>
<dbReference type="SUPFAM" id="SSF51905">
    <property type="entry name" value="FAD/NAD(P)-binding domain"/>
    <property type="match status" value="1"/>
</dbReference>
<dbReference type="EMBL" id="CP012150">
    <property type="protein sequence ID" value="AKS35559.1"/>
    <property type="molecule type" value="Genomic_DNA"/>
</dbReference>
<dbReference type="AlphaFoldDB" id="A0A0K0XDR7"/>
<gene>
    <name evidence="5" type="ORF">AFA91_30700</name>
</gene>
<feature type="domain" description="FAD-binding" evidence="4">
    <location>
        <begin position="7"/>
        <end position="359"/>
    </location>
</feature>
<dbReference type="GO" id="GO:0016709">
    <property type="term" value="F:oxidoreductase activity, acting on paired donors, with incorporation or reduction of molecular oxygen, NAD(P)H as one donor, and incorporation of one atom of oxygen"/>
    <property type="evidence" value="ECO:0007669"/>
    <property type="project" value="UniProtKB-ARBA"/>
</dbReference>
<dbReference type="Pfam" id="PF01494">
    <property type="entry name" value="FAD_binding_3"/>
    <property type="match status" value="1"/>
</dbReference>